<keyword evidence="1" id="KW-0812">Transmembrane</keyword>
<evidence type="ECO:0000256" key="1">
    <source>
        <dbReference type="SAM" id="Phobius"/>
    </source>
</evidence>
<organism evidence="2 3">
    <name type="scientific">Orchesella dallaii</name>
    <dbReference type="NCBI Taxonomy" id="48710"/>
    <lineage>
        <taxon>Eukaryota</taxon>
        <taxon>Metazoa</taxon>
        <taxon>Ecdysozoa</taxon>
        <taxon>Arthropoda</taxon>
        <taxon>Hexapoda</taxon>
        <taxon>Collembola</taxon>
        <taxon>Entomobryomorpha</taxon>
        <taxon>Entomobryoidea</taxon>
        <taxon>Orchesellidae</taxon>
        <taxon>Orchesellinae</taxon>
        <taxon>Orchesella</taxon>
    </lineage>
</organism>
<keyword evidence="3" id="KW-1185">Reference proteome</keyword>
<feature type="transmembrane region" description="Helical" evidence="1">
    <location>
        <begin position="581"/>
        <end position="605"/>
    </location>
</feature>
<sequence length="742" mass="85598">MILQIVISIPCPFLTSILIIFAAFGSTRGSHLITSFEHGNTSKLLRSFQNYPKLKPELKVYYKTLYEEATPNSKFPALRNLDEYLAPFSQCFVHVTNFQNVDFRLQSEVPILIRHQVPTKIETTVYKDEILTWVPKGINVTGGSINELWNFNCSLSNYTMDSTFNAGLCSSIQKSKFSLNSRPWNCEVVVALFPPLYAFDEHVLNPWKWRHTLRIKLFFPPVWNLNGLILTGSILYISDILHIWITEDLYEKSWEIRNIIKWREGGFNAFREGSSLVHDKFIILQAKRLKSQGIVNQKEAVIETVLIPMTCRTLANENCRSPTPKSHTVNKKFWISESKFKIFSRADRVEMYEETALNMSEFVQTEHAILKMKEQGREMASSWSDNKTSKDIAEIRGMHRAKPFVTSEVFQLIRSLVVNGLESKLKSKEFDRLHILWKNTKLFPDFEKVYKNVQDAVRNNSEPVYYRKFHAALSKWQDRHALEVLKGCKQVAVILPALSCHQIARNLTKLENLSDVFVGKEVLYNRGFKFIISGSVSDNQVRRAKRMVGSGIWDFWDQIIRHRATFTEDKSSEAQLKAPSIYGNISVVFTIIFFGMLIASTVFLIEVRTTFCQLVNGNLPVCDRDLPLWFRPRKDQTDQCYWEILEEDIFDGNGRQPFPCPTTWEFQLRIDRSDPSYFDAISSERPRWMELHPCTWEFRLCSNGKLPAPGLSSAALIGLIIPICMQSLLDAQDGWNLILTGG</sequence>
<keyword evidence="1" id="KW-0472">Membrane</keyword>
<dbReference type="Proteomes" id="UP001642540">
    <property type="component" value="Unassembled WGS sequence"/>
</dbReference>
<evidence type="ECO:0000313" key="3">
    <source>
        <dbReference type="Proteomes" id="UP001642540"/>
    </source>
</evidence>
<reference evidence="2 3" key="1">
    <citation type="submission" date="2024-08" db="EMBL/GenBank/DDBJ databases">
        <authorList>
            <person name="Cucini C."/>
            <person name="Frati F."/>
        </authorList>
    </citation>
    <scope>NUCLEOTIDE SEQUENCE [LARGE SCALE GENOMIC DNA]</scope>
</reference>
<evidence type="ECO:0000313" key="2">
    <source>
        <dbReference type="EMBL" id="CAL8098183.1"/>
    </source>
</evidence>
<name>A0ABP1QCR8_9HEXA</name>
<keyword evidence="1" id="KW-1133">Transmembrane helix</keyword>
<accession>A0ABP1QCR8</accession>
<protein>
    <submittedName>
        <fullName evidence="2">Uncharacterized protein</fullName>
    </submittedName>
</protein>
<gene>
    <name evidence="2" type="ORF">ODALV1_LOCUS9854</name>
</gene>
<comment type="caution">
    <text evidence="2">The sequence shown here is derived from an EMBL/GenBank/DDBJ whole genome shotgun (WGS) entry which is preliminary data.</text>
</comment>
<proteinExistence type="predicted"/>
<dbReference type="EMBL" id="CAXLJM020000030">
    <property type="protein sequence ID" value="CAL8098183.1"/>
    <property type="molecule type" value="Genomic_DNA"/>
</dbReference>